<dbReference type="PRINTS" id="PR00111">
    <property type="entry name" value="ABHYDROLASE"/>
</dbReference>
<dbReference type="Proteomes" id="UP001595859">
    <property type="component" value="Unassembled WGS sequence"/>
</dbReference>
<comment type="caution">
    <text evidence="2">The sequence shown here is derived from an EMBL/GenBank/DDBJ whole genome shotgun (WGS) entry which is preliminary data.</text>
</comment>
<organism evidence="2 3">
    <name type="scientific">Actinophytocola glycyrrhizae</name>
    <dbReference type="NCBI Taxonomy" id="2044873"/>
    <lineage>
        <taxon>Bacteria</taxon>
        <taxon>Bacillati</taxon>
        <taxon>Actinomycetota</taxon>
        <taxon>Actinomycetes</taxon>
        <taxon>Pseudonocardiales</taxon>
        <taxon>Pseudonocardiaceae</taxon>
    </lineage>
</organism>
<evidence type="ECO:0000313" key="3">
    <source>
        <dbReference type="Proteomes" id="UP001595859"/>
    </source>
</evidence>
<reference evidence="3" key="1">
    <citation type="journal article" date="2019" name="Int. J. Syst. Evol. Microbiol.">
        <title>The Global Catalogue of Microorganisms (GCM) 10K type strain sequencing project: providing services to taxonomists for standard genome sequencing and annotation.</title>
        <authorList>
            <consortium name="The Broad Institute Genomics Platform"/>
            <consortium name="The Broad Institute Genome Sequencing Center for Infectious Disease"/>
            <person name="Wu L."/>
            <person name="Ma J."/>
        </authorList>
    </citation>
    <scope>NUCLEOTIDE SEQUENCE [LARGE SCALE GENOMIC DNA]</scope>
    <source>
        <strain evidence="3">ZS-22-S1</strain>
    </source>
</reference>
<name>A0ABV9SA34_9PSEU</name>
<dbReference type="GO" id="GO:0016787">
    <property type="term" value="F:hydrolase activity"/>
    <property type="evidence" value="ECO:0007669"/>
    <property type="project" value="UniProtKB-KW"/>
</dbReference>
<evidence type="ECO:0000259" key="1">
    <source>
        <dbReference type="Pfam" id="PF12697"/>
    </source>
</evidence>
<proteinExistence type="predicted"/>
<dbReference type="RefSeq" id="WP_378058619.1">
    <property type="nucleotide sequence ID" value="NZ_JBHSIS010000010.1"/>
</dbReference>
<dbReference type="InterPro" id="IPR029058">
    <property type="entry name" value="AB_hydrolase_fold"/>
</dbReference>
<accession>A0ABV9SA34</accession>
<dbReference type="InterPro" id="IPR000073">
    <property type="entry name" value="AB_hydrolase_1"/>
</dbReference>
<sequence>MRFPETPLVLLHAFPLDHRMWDGVRAGIAEHIELLTPDQRGFGGTPLGDDEPDLAAVATDVLDRLNGRRVVLGGCSMGGYVAMSILRQAPEQVAGLLLVSTRATADADAGRANRHAMASRIEEEGPAFVPETVLPTLLGTETHERRPEVVAAVRTMVSEQDGATIAWAQRAMAVRPDSSELLRDTDVPTLIVRGEQDTLIPPDEADALAALMPKAELVVLAGAGHLPPLEVPEEFTGAVARWLE</sequence>
<gene>
    <name evidence="2" type="ORF">ACFPCV_24400</name>
</gene>
<dbReference type="PANTHER" id="PTHR43433:SF4">
    <property type="entry name" value="NON-HEME CHLOROPEROXIDASE-RELATED"/>
    <property type="match status" value="1"/>
</dbReference>
<dbReference type="SUPFAM" id="SSF53474">
    <property type="entry name" value="alpha/beta-Hydrolases"/>
    <property type="match status" value="1"/>
</dbReference>
<keyword evidence="3" id="KW-1185">Reference proteome</keyword>
<dbReference type="PANTHER" id="PTHR43433">
    <property type="entry name" value="HYDROLASE, ALPHA/BETA FOLD FAMILY PROTEIN"/>
    <property type="match status" value="1"/>
</dbReference>
<protein>
    <submittedName>
        <fullName evidence="2">Alpha/beta fold hydrolase</fullName>
    </submittedName>
</protein>
<dbReference type="InterPro" id="IPR050471">
    <property type="entry name" value="AB_hydrolase"/>
</dbReference>
<dbReference type="Pfam" id="PF12697">
    <property type="entry name" value="Abhydrolase_6"/>
    <property type="match status" value="1"/>
</dbReference>
<evidence type="ECO:0000313" key="2">
    <source>
        <dbReference type="EMBL" id="MFC4856659.1"/>
    </source>
</evidence>
<keyword evidence="2" id="KW-0378">Hydrolase</keyword>
<dbReference type="Gene3D" id="3.40.50.1820">
    <property type="entry name" value="alpha/beta hydrolase"/>
    <property type="match status" value="1"/>
</dbReference>
<dbReference type="EMBL" id="JBHSIS010000010">
    <property type="protein sequence ID" value="MFC4856659.1"/>
    <property type="molecule type" value="Genomic_DNA"/>
</dbReference>
<feature type="domain" description="AB hydrolase-1" evidence="1">
    <location>
        <begin position="8"/>
        <end position="235"/>
    </location>
</feature>